<evidence type="ECO:0000256" key="1">
    <source>
        <dbReference type="SAM" id="SignalP"/>
    </source>
</evidence>
<dbReference type="InterPro" id="IPR000866">
    <property type="entry name" value="AhpC/TSA"/>
</dbReference>
<dbReference type="InterPro" id="IPR013766">
    <property type="entry name" value="Thioredoxin_domain"/>
</dbReference>
<gene>
    <name evidence="3" type="ORF">O3P16_08660</name>
</gene>
<organism evidence="3 4">
    <name type="scientific">Polluticaenibacter yanchengensis</name>
    <dbReference type="NCBI Taxonomy" id="3014562"/>
    <lineage>
        <taxon>Bacteria</taxon>
        <taxon>Pseudomonadati</taxon>
        <taxon>Bacteroidota</taxon>
        <taxon>Chitinophagia</taxon>
        <taxon>Chitinophagales</taxon>
        <taxon>Chitinophagaceae</taxon>
        <taxon>Polluticaenibacter</taxon>
    </lineage>
</organism>
<feature type="signal peptide" evidence="1">
    <location>
        <begin position="1"/>
        <end position="18"/>
    </location>
</feature>
<dbReference type="CDD" id="cd02966">
    <property type="entry name" value="TlpA_like_family"/>
    <property type="match status" value="1"/>
</dbReference>
<dbReference type="PANTHER" id="PTHR42852:SF13">
    <property type="entry name" value="PROTEIN DIPZ"/>
    <property type="match status" value="1"/>
</dbReference>
<accession>A0ABT4UL52</accession>
<dbReference type="PROSITE" id="PS51352">
    <property type="entry name" value="THIOREDOXIN_2"/>
    <property type="match status" value="1"/>
</dbReference>
<dbReference type="Proteomes" id="UP001210231">
    <property type="component" value="Unassembled WGS sequence"/>
</dbReference>
<dbReference type="RefSeq" id="WP_407031203.1">
    <property type="nucleotide sequence ID" value="NZ_JAQGEF010000008.1"/>
</dbReference>
<keyword evidence="1" id="KW-0732">Signal</keyword>
<sequence length="160" mass="18094">MKLILLALLIFVTLSANAQVSKIDSLKVDGLTQLYTNASPIVVVNFWSTWCGPCIEEIPHFIETADKFKQDSVAFIFVSQDVKKLFQNGQLLGFVNKHQWKGRFVWLNESDADYYCPVVDKKWGGAIPATLILNNRTGKRLFFEDPLTKAQLEKAIADVK</sequence>
<dbReference type="InterPro" id="IPR036249">
    <property type="entry name" value="Thioredoxin-like_sf"/>
</dbReference>
<dbReference type="InterPro" id="IPR050553">
    <property type="entry name" value="Thioredoxin_ResA/DsbE_sf"/>
</dbReference>
<dbReference type="Pfam" id="PF00578">
    <property type="entry name" value="AhpC-TSA"/>
    <property type="match status" value="1"/>
</dbReference>
<protein>
    <submittedName>
        <fullName evidence="3">TlpA family protein disulfide reductase</fullName>
    </submittedName>
</protein>
<feature type="domain" description="Thioredoxin" evidence="2">
    <location>
        <begin position="14"/>
        <end position="157"/>
    </location>
</feature>
<dbReference type="Gene3D" id="3.40.30.10">
    <property type="entry name" value="Glutaredoxin"/>
    <property type="match status" value="1"/>
</dbReference>
<evidence type="ECO:0000313" key="3">
    <source>
        <dbReference type="EMBL" id="MDA3614878.1"/>
    </source>
</evidence>
<dbReference type="PANTHER" id="PTHR42852">
    <property type="entry name" value="THIOL:DISULFIDE INTERCHANGE PROTEIN DSBE"/>
    <property type="match status" value="1"/>
</dbReference>
<comment type="caution">
    <text evidence="3">The sequence shown here is derived from an EMBL/GenBank/DDBJ whole genome shotgun (WGS) entry which is preliminary data.</text>
</comment>
<keyword evidence="4" id="KW-1185">Reference proteome</keyword>
<proteinExistence type="predicted"/>
<evidence type="ECO:0000259" key="2">
    <source>
        <dbReference type="PROSITE" id="PS51352"/>
    </source>
</evidence>
<feature type="chain" id="PRO_5046669213" evidence="1">
    <location>
        <begin position="19"/>
        <end position="160"/>
    </location>
</feature>
<name>A0ABT4UL52_9BACT</name>
<evidence type="ECO:0000313" key="4">
    <source>
        <dbReference type="Proteomes" id="UP001210231"/>
    </source>
</evidence>
<reference evidence="3 4" key="1">
    <citation type="submission" date="2022-12" db="EMBL/GenBank/DDBJ databases">
        <title>Chitinophagaceae gen. sp. nov., a new member of the family Chitinophagaceae, isolated from soil in a chemical factory.</title>
        <authorList>
            <person name="Ke Z."/>
        </authorList>
    </citation>
    <scope>NUCLEOTIDE SEQUENCE [LARGE SCALE GENOMIC DNA]</scope>
    <source>
        <strain evidence="3 4">LY-5</strain>
    </source>
</reference>
<dbReference type="EMBL" id="JAQGEF010000008">
    <property type="protein sequence ID" value="MDA3614878.1"/>
    <property type="molecule type" value="Genomic_DNA"/>
</dbReference>
<dbReference type="SUPFAM" id="SSF52833">
    <property type="entry name" value="Thioredoxin-like"/>
    <property type="match status" value="1"/>
</dbReference>